<comment type="caution">
    <text evidence="1">The sequence shown here is derived from an EMBL/GenBank/DDBJ whole genome shotgun (WGS) entry which is preliminary data.</text>
</comment>
<gene>
    <name evidence="1" type="ORF">RHMOL_Rhmol01G0315400</name>
</gene>
<reference evidence="1" key="1">
    <citation type="submission" date="2022-02" db="EMBL/GenBank/DDBJ databases">
        <title>Plant Genome Project.</title>
        <authorList>
            <person name="Zhang R.-G."/>
        </authorList>
    </citation>
    <scope>NUCLEOTIDE SEQUENCE</scope>
    <source>
        <strain evidence="1">AT1</strain>
    </source>
</reference>
<proteinExistence type="predicted"/>
<name>A0ACC0QAT5_RHOML</name>
<evidence type="ECO:0000313" key="1">
    <source>
        <dbReference type="EMBL" id="KAI8573942.1"/>
    </source>
</evidence>
<evidence type="ECO:0000313" key="2">
    <source>
        <dbReference type="Proteomes" id="UP001062846"/>
    </source>
</evidence>
<organism evidence="1 2">
    <name type="scientific">Rhododendron molle</name>
    <name type="common">Chinese azalea</name>
    <name type="synonym">Azalea mollis</name>
    <dbReference type="NCBI Taxonomy" id="49168"/>
    <lineage>
        <taxon>Eukaryota</taxon>
        <taxon>Viridiplantae</taxon>
        <taxon>Streptophyta</taxon>
        <taxon>Embryophyta</taxon>
        <taxon>Tracheophyta</taxon>
        <taxon>Spermatophyta</taxon>
        <taxon>Magnoliopsida</taxon>
        <taxon>eudicotyledons</taxon>
        <taxon>Gunneridae</taxon>
        <taxon>Pentapetalae</taxon>
        <taxon>asterids</taxon>
        <taxon>Ericales</taxon>
        <taxon>Ericaceae</taxon>
        <taxon>Ericoideae</taxon>
        <taxon>Rhodoreae</taxon>
        <taxon>Rhododendron</taxon>
    </lineage>
</organism>
<protein>
    <submittedName>
        <fullName evidence="1">Uncharacterized protein</fullName>
    </submittedName>
</protein>
<dbReference type="Proteomes" id="UP001062846">
    <property type="component" value="Chromosome 1"/>
</dbReference>
<sequence length="126" mass="13588">MHIHTPTHTNTLSGCLDAGDKGGYTTPPDLHSGSSHKKLFGSVFRKGERNTVAASSPAQGGFANTWVGGVVGKSGRIGTILPLQIQLPFILCHPNDLGLSLADHICMYTYNVQIHPQSHTYKHSER</sequence>
<keyword evidence="2" id="KW-1185">Reference proteome</keyword>
<dbReference type="EMBL" id="CM046388">
    <property type="protein sequence ID" value="KAI8573942.1"/>
    <property type="molecule type" value="Genomic_DNA"/>
</dbReference>
<accession>A0ACC0QAT5</accession>